<dbReference type="SUPFAM" id="SSF103473">
    <property type="entry name" value="MFS general substrate transporter"/>
    <property type="match status" value="1"/>
</dbReference>
<protein>
    <recommendedName>
        <fullName evidence="8">MFS general substrate transporter</fullName>
    </recommendedName>
</protein>
<keyword evidence="3 5" id="KW-1133">Transmembrane helix</keyword>
<accession>A0A6A6ILB4</accession>
<feature type="transmembrane region" description="Helical" evidence="5">
    <location>
        <begin position="220"/>
        <end position="240"/>
    </location>
</feature>
<dbReference type="GO" id="GO:0022857">
    <property type="term" value="F:transmembrane transporter activity"/>
    <property type="evidence" value="ECO:0007669"/>
    <property type="project" value="TreeGrafter"/>
</dbReference>
<evidence type="ECO:0000256" key="5">
    <source>
        <dbReference type="SAM" id="Phobius"/>
    </source>
</evidence>
<organism evidence="6 7">
    <name type="scientific">Trematosphaeria pertusa</name>
    <dbReference type="NCBI Taxonomy" id="390896"/>
    <lineage>
        <taxon>Eukaryota</taxon>
        <taxon>Fungi</taxon>
        <taxon>Dikarya</taxon>
        <taxon>Ascomycota</taxon>
        <taxon>Pezizomycotina</taxon>
        <taxon>Dothideomycetes</taxon>
        <taxon>Pleosporomycetidae</taxon>
        <taxon>Pleosporales</taxon>
        <taxon>Massarineae</taxon>
        <taxon>Trematosphaeriaceae</taxon>
        <taxon>Trematosphaeria</taxon>
    </lineage>
</organism>
<sequence length="263" mass="28983">LDTVNYKPRTLASDMRPFVSKPDWEECIRTLRRMFTIMLFPGILWAFLLNGLTLGVNIAMGTTYSNILSPPPYSWAQENISFAMGGQIVVSFCALPLLGWGSDWLVKTLARRNGGVHQPQYRLVPLVFPIIVGVLSAILYGQAAANPDRLHWFAVVFSINAYYFAFVRANQVGIVYALDSYPTRAGPALVVICAIRGILSFGTSYGIQPFIDLRGYDGAFLIYGILTGVLGALGILVYGFSGKIHAYCSRFAVRTSETKPAYS</sequence>
<feature type="non-terminal residue" evidence="6">
    <location>
        <position position="263"/>
    </location>
</feature>
<reference evidence="6" key="1">
    <citation type="journal article" date="2020" name="Stud. Mycol.">
        <title>101 Dothideomycetes genomes: a test case for predicting lifestyles and emergence of pathogens.</title>
        <authorList>
            <person name="Haridas S."/>
            <person name="Albert R."/>
            <person name="Binder M."/>
            <person name="Bloem J."/>
            <person name="Labutti K."/>
            <person name="Salamov A."/>
            <person name="Andreopoulos B."/>
            <person name="Baker S."/>
            <person name="Barry K."/>
            <person name="Bills G."/>
            <person name="Bluhm B."/>
            <person name="Cannon C."/>
            <person name="Castanera R."/>
            <person name="Culley D."/>
            <person name="Daum C."/>
            <person name="Ezra D."/>
            <person name="Gonzalez J."/>
            <person name="Henrissat B."/>
            <person name="Kuo A."/>
            <person name="Liang C."/>
            <person name="Lipzen A."/>
            <person name="Lutzoni F."/>
            <person name="Magnuson J."/>
            <person name="Mondo S."/>
            <person name="Nolan M."/>
            <person name="Ohm R."/>
            <person name="Pangilinan J."/>
            <person name="Park H.-J."/>
            <person name="Ramirez L."/>
            <person name="Alfaro M."/>
            <person name="Sun H."/>
            <person name="Tritt A."/>
            <person name="Yoshinaga Y."/>
            <person name="Zwiers L.-H."/>
            <person name="Turgeon B."/>
            <person name="Goodwin S."/>
            <person name="Spatafora J."/>
            <person name="Crous P."/>
            <person name="Grigoriev I."/>
        </authorList>
    </citation>
    <scope>NUCLEOTIDE SEQUENCE</scope>
    <source>
        <strain evidence="6">CBS 122368</strain>
    </source>
</reference>
<evidence type="ECO:0000256" key="2">
    <source>
        <dbReference type="ARBA" id="ARBA00022692"/>
    </source>
</evidence>
<feature type="transmembrane region" description="Helical" evidence="5">
    <location>
        <begin position="188"/>
        <end position="208"/>
    </location>
</feature>
<dbReference type="AlphaFoldDB" id="A0A6A6ILB4"/>
<dbReference type="GeneID" id="54575916"/>
<feature type="non-terminal residue" evidence="6">
    <location>
        <position position="1"/>
    </location>
</feature>
<dbReference type="Gene3D" id="1.20.1250.20">
    <property type="entry name" value="MFS general substrate transporter like domains"/>
    <property type="match status" value="1"/>
</dbReference>
<proteinExistence type="predicted"/>
<dbReference type="PANTHER" id="PTHR23502">
    <property type="entry name" value="MAJOR FACILITATOR SUPERFAMILY"/>
    <property type="match status" value="1"/>
</dbReference>
<feature type="transmembrane region" description="Helical" evidence="5">
    <location>
        <begin position="149"/>
        <end position="167"/>
    </location>
</feature>
<feature type="transmembrane region" description="Helical" evidence="5">
    <location>
        <begin position="80"/>
        <end position="100"/>
    </location>
</feature>
<dbReference type="PANTHER" id="PTHR23502:SF164">
    <property type="entry name" value="MAJOR FACILITATOR SUPERFAMILY (MFS) PROFILE DOMAIN-CONTAINING PROTEIN"/>
    <property type="match status" value="1"/>
</dbReference>
<dbReference type="GO" id="GO:0005886">
    <property type="term" value="C:plasma membrane"/>
    <property type="evidence" value="ECO:0007669"/>
    <property type="project" value="TreeGrafter"/>
</dbReference>
<dbReference type="OrthoDB" id="268400at2759"/>
<dbReference type="Proteomes" id="UP000800094">
    <property type="component" value="Unassembled WGS sequence"/>
</dbReference>
<gene>
    <name evidence="6" type="ORF">BU26DRAFT_382175</name>
</gene>
<keyword evidence="2 5" id="KW-0812">Transmembrane</keyword>
<dbReference type="RefSeq" id="XP_033686003.1">
    <property type="nucleotide sequence ID" value="XM_033822586.1"/>
</dbReference>
<keyword evidence="4 5" id="KW-0472">Membrane</keyword>
<evidence type="ECO:0000256" key="4">
    <source>
        <dbReference type="ARBA" id="ARBA00023136"/>
    </source>
</evidence>
<dbReference type="EMBL" id="ML987193">
    <property type="protein sequence ID" value="KAF2250999.1"/>
    <property type="molecule type" value="Genomic_DNA"/>
</dbReference>
<evidence type="ECO:0008006" key="8">
    <source>
        <dbReference type="Google" id="ProtNLM"/>
    </source>
</evidence>
<evidence type="ECO:0000313" key="6">
    <source>
        <dbReference type="EMBL" id="KAF2250999.1"/>
    </source>
</evidence>
<dbReference type="InterPro" id="IPR036259">
    <property type="entry name" value="MFS_trans_sf"/>
</dbReference>
<comment type="subcellular location">
    <subcellularLocation>
        <location evidence="1">Membrane</location>
        <topology evidence="1">Multi-pass membrane protein</topology>
    </subcellularLocation>
</comment>
<name>A0A6A6ILB4_9PLEO</name>
<evidence type="ECO:0000256" key="3">
    <source>
        <dbReference type="ARBA" id="ARBA00022989"/>
    </source>
</evidence>
<evidence type="ECO:0000256" key="1">
    <source>
        <dbReference type="ARBA" id="ARBA00004141"/>
    </source>
</evidence>
<feature type="transmembrane region" description="Helical" evidence="5">
    <location>
        <begin position="38"/>
        <end position="60"/>
    </location>
</feature>
<keyword evidence="7" id="KW-1185">Reference proteome</keyword>
<evidence type="ECO:0000313" key="7">
    <source>
        <dbReference type="Proteomes" id="UP000800094"/>
    </source>
</evidence>
<feature type="transmembrane region" description="Helical" evidence="5">
    <location>
        <begin position="121"/>
        <end position="143"/>
    </location>
</feature>